<dbReference type="PANTHER" id="PTHR33545:SF5">
    <property type="entry name" value="UPF0750 MEMBRANE PROTEIN YITT"/>
    <property type="match status" value="1"/>
</dbReference>
<dbReference type="InterPro" id="IPR015867">
    <property type="entry name" value="N-reg_PII/ATP_PRibTrfase_C"/>
</dbReference>
<dbReference type="EMBL" id="DXGH01000029">
    <property type="protein sequence ID" value="HIW80933.1"/>
    <property type="molecule type" value="Genomic_DNA"/>
</dbReference>
<feature type="transmembrane region" description="Helical" evidence="6">
    <location>
        <begin position="34"/>
        <end position="54"/>
    </location>
</feature>
<dbReference type="Gene3D" id="3.30.70.120">
    <property type="match status" value="1"/>
</dbReference>
<proteinExistence type="predicted"/>
<dbReference type="Pfam" id="PF10035">
    <property type="entry name" value="DUF2179"/>
    <property type="match status" value="1"/>
</dbReference>
<name>A0A9D1R5L1_9FIRM</name>
<keyword evidence="5 6" id="KW-0472">Membrane</keyword>
<dbReference type="PIRSF" id="PIRSF006483">
    <property type="entry name" value="Membrane_protein_YitT"/>
    <property type="match status" value="1"/>
</dbReference>
<evidence type="ECO:0000256" key="4">
    <source>
        <dbReference type="ARBA" id="ARBA00022989"/>
    </source>
</evidence>
<reference evidence="8" key="2">
    <citation type="submission" date="2021-04" db="EMBL/GenBank/DDBJ databases">
        <authorList>
            <person name="Gilroy R."/>
        </authorList>
    </citation>
    <scope>NUCLEOTIDE SEQUENCE</scope>
    <source>
        <strain evidence="8">CHK195-6426</strain>
    </source>
</reference>
<feature type="transmembrane region" description="Helical" evidence="6">
    <location>
        <begin position="130"/>
        <end position="149"/>
    </location>
</feature>
<comment type="caution">
    <text evidence="8">The sequence shown here is derived from an EMBL/GenBank/DDBJ whole genome shotgun (WGS) entry which is preliminary data.</text>
</comment>
<feature type="transmembrane region" description="Helical" evidence="6">
    <location>
        <begin position="103"/>
        <end position="124"/>
    </location>
</feature>
<gene>
    <name evidence="8" type="ORF">H9742_05285</name>
</gene>
<dbReference type="PANTHER" id="PTHR33545">
    <property type="entry name" value="UPF0750 MEMBRANE PROTEIN YITT-RELATED"/>
    <property type="match status" value="1"/>
</dbReference>
<dbReference type="InterPro" id="IPR051461">
    <property type="entry name" value="UPF0750_membrane"/>
</dbReference>
<dbReference type="InterPro" id="IPR019264">
    <property type="entry name" value="DUF2179"/>
</dbReference>
<feature type="transmembrane region" description="Helical" evidence="6">
    <location>
        <begin position="74"/>
        <end position="96"/>
    </location>
</feature>
<evidence type="ECO:0000256" key="6">
    <source>
        <dbReference type="SAM" id="Phobius"/>
    </source>
</evidence>
<dbReference type="InterPro" id="IPR003740">
    <property type="entry name" value="YitT"/>
</dbReference>
<evidence type="ECO:0000313" key="9">
    <source>
        <dbReference type="Proteomes" id="UP000824265"/>
    </source>
</evidence>
<evidence type="ECO:0000256" key="3">
    <source>
        <dbReference type="ARBA" id="ARBA00022692"/>
    </source>
</evidence>
<feature type="transmembrane region" description="Helical" evidence="6">
    <location>
        <begin position="177"/>
        <end position="210"/>
    </location>
</feature>
<evidence type="ECO:0000256" key="1">
    <source>
        <dbReference type="ARBA" id="ARBA00004651"/>
    </source>
</evidence>
<dbReference type="Pfam" id="PF02588">
    <property type="entry name" value="YitT_membrane"/>
    <property type="match status" value="1"/>
</dbReference>
<evidence type="ECO:0000256" key="5">
    <source>
        <dbReference type="ARBA" id="ARBA00023136"/>
    </source>
</evidence>
<accession>A0A9D1R5L1</accession>
<protein>
    <submittedName>
        <fullName evidence="8">YitT family protein</fullName>
    </submittedName>
</protein>
<evidence type="ECO:0000256" key="2">
    <source>
        <dbReference type="ARBA" id="ARBA00022475"/>
    </source>
</evidence>
<keyword evidence="4 6" id="KW-1133">Transmembrane helix</keyword>
<sequence length="305" mass="33444">MSGHEKNEKSESRQSTTQELTEEGRKVLGSFLGAFLYAAGINLFAVPAGLYTGGVMGICQVIRTLLMEYLHLDFGQVDIAGIIYYVVNIPIFLLAYKRLGRKFFFKTLATVTASTFFLSLIPAAALVQDTMAACVVGGIVSGAGVGIILRMGSSGGGMDVIGVLLIKRKRDFSVGRLGLLVNLVLYGACFFLFDVGIVVYSVIFAAVYSVAMDRVHIQNINVEVNIITKADTAQLEREVFEELGRGITKWDALGAYTHEKSHVLYVMLSKYEVNRLRAIVHKYDEQAFIVVNEGVSVDGNYLKKL</sequence>
<dbReference type="GO" id="GO:0005886">
    <property type="term" value="C:plasma membrane"/>
    <property type="evidence" value="ECO:0007669"/>
    <property type="project" value="UniProtKB-SubCell"/>
</dbReference>
<keyword evidence="3 6" id="KW-0812">Transmembrane</keyword>
<keyword evidence="2" id="KW-1003">Cell membrane</keyword>
<dbReference type="CDD" id="cd16380">
    <property type="entry name" value="YitT_C"/>
    <property type="match status" value="1"/>
</dbReference>
<evidence type="ECO:0000259" key="7">
    <source>
        <dbReference type="Pfam" id="PF10035"/>
    </source>
</evidence>
<evidence type="ECO:0000313" key="8">
    <source>
        <dbReference type="EMBL" id="HIW80933.1"/>
    </source>
</evidence>
<dbReference type="AlphaFoldDB" id="A0A9D1R5L1"/>
<organism evidence="8 9">
    <name type="scientific">Candidatus Acetatifactor stercoripullorum</name>
    <dbReference type="NCBI Taxonomy" id="2838414"/>
    <lineage>
        <taxon>Bacteria</taxon>
        <taxon>Bacillati</taxon>
        <taxon>Bacillota</taxon>
        <taxon>Clostridia</taxon>
        <taxon>Lachnospirales</taxon>
        <taxon>Lachnospiraceae</taxon>
        <taxon>Acetatifactor</taxon>
    </lineage>
</organism>
<dbReference type="Proteomes" id="UP000824265">
    <property type="component" value="Unassembled WGS sequence"/>
</dbReference>
<comment type="subcellular location">
    <subcellularLocation>
        <location evidence="1">Cell membrane</location>
        <topology evidence="1">Multi-pass membrane protein</topology>
    </subcellularLocation>
</comment>
<reference evidence="8" key="1">
    <citation type="journal article" date="2021" name="PeerJ">
        <title>Extensive microbial diversity within the chicken gut microbiome revealed by metagenomics and culture.</title>
        <authorList>
            <person name="Gilroy R."/>
            <person name="Ravi A."/>
            <person name="Getino M."/>
            <person name="Pursley I."/>
            <person name="Horton D.L."/>
            <person name="Alikhan N.F."/>
            <person name="Baker D."/>
            <person name="Gharbi K."/>
            <person name="Hall N."/>
            <person name="Watson M."/>
            <person name="Adriaenssens E.M."/>
            <person name="Foster-Nyarko E."/>
            <person name="Jarju S."/>
            <person name="Secka A."/>
            <person name="Antonio M."/>
            <person name="Oren A."/>
            <person name="Chaudhuri R.R."/>
            <person name="La Ragione R."/>
            <person name="Hildebrand F."/>
            <person name="Pallen M.J."/>
        </authorList>
    </citation>
    <scope>NUCLEOTIDE SEQUENCE</scope>
    <source>
        <strain evidence="8">CHK195-6426</strain>
    </source>
</reference>
<feature type="domain" description="DUF2179" evidence="7">
    <location>
        <begin position="245"/>
        <end position="299"/>
    </location>
</feature>